<protein>
    <submittedName>
        <fullName evidence="2">DUF3099 domain-containing protein</fullName>
    </submittedName>
</protein>
<feature type="transmembrane region" description="Helical" evidence="1">
    <location>
        <begin position="23"/>
        <end position="43"/>
    </location>
</feature>
<evidence type="ECO:0000313" key="2">
    <source>
        <dbReference type="EMBL" id="MDO7881942.1"/>
    </source>
</evidence>
<feature type="transmembrane region" description="Helical" evidence="1">
    <location>
        <begin position="49"/>
        <end position="67"/>
    </location>
</feature>
<dbReference type="Pfam" id="PF11298">
    <property type="entry name" value="DUF3099"/>
    <property type="match status" value="1"/>
</dbReference>
<accession>A0ABT9BLP7</accession>
<dbReference type="RefSeq" id="WP_305002332.1">
    <property type="nucleotide sequence ID" value="NZ_JAUQUB010000001.1"/>
</dbReference>
<comment type="caution">
    <text evidence="2">The sequence shown here is derived from an EMBL/GenBank/DDBJ whole genome shotgun (WGS) entry which is preliminary data.</text>
</comment>
<keyword evidence="3" id="KW-1185">Reference proteome</keyword>
<dbReference type="InterPro" id="IPR021449">
    <property type="entry name" value="DUF3099"/>
</dbReference>
<keyword evidence="1" id="KW-0812">Transmembrane</keyword>
<evidence type="ECO:0000256" key="1">
    <source>
        <dbReference type="SAM" id="Phobius"/>
    </source>
</evidence>
<keyword evidence="1" id="KW-1133">Transmembrane helix</keyword>
<organism evidence="2 3">
    <name type="scientific">Antiquaquibacter soli</name>
    <dbReference type="NCBI Taxonomy" id="3064523"/>
    <lineage>
        <taxon>Bacteria</taxon>
        <taxon>Bacillati</taxon>
        <taxon>Actinomycetota</taxon>
        <taxon>Actinomycetes</taxon>
        <taxon>Micrococcales</taxon>
        <taxon>Microbacteriaceae</taxon>
        <taxon>Antiquaquibacter</taxon>
    </lineage>
</organism>
<sequence length="93" mass="10233">MNTPQSITTLGESPEEERNRRMLRYAIAMGIRTVCVILCFFVQGWWLVLPILGAIVLPYVAVVIANASSRPTTGAVESVRFSLPAPDRGDADR</sequence>
<dbReference type="EMBL" id="JAUQUB010000001">
    <property type="protein sequence ID" value="MDO7881942.1"/>
    <property type="molecule type" value="Genomic_DNA"/>
</dbReference>
<keyword evidence="1" id="KW-0472">Membrane</keyword>
<dbReference type="Proteomes" id="UP001241072">
    <property type="component" value="Unassembled WGS sequence"/>
</dbReference>
<evidence type="ECO:0000313" key="3">
    <source>
        <dbReference type="Proteomes" id="UP001241072"/>
    </source>
</evidence>
<name>A0ABT9BLP7_9MICO</name>
<reference evidence="2 3" key="1">
    <citation type="submission" date="2023-07" db="EMBL/GenBank/DDBJ databases">
        <title>Protaetiibacter sp. nov WY-16 isolated from soil.</title>
        <authorList>
            <person name="Liu B."/>
            <person name="Wan Y."/>
        </authorList>
    </citation>
    <scope>NUCLEOTIDE SEQUENCE [LARGE SCALE GENOMIC DNA]</scope>
    <source>
        <strain evidence="2 3">WY-16</strain>
    </source>
</reference>
<gene>
    <name evidence="2" type="ORF">Q5716_06840</name>
</gene>
<proteinExistence type="predicted"/>